<dbReference type="Proteomes" id="UP000282312">
    <property type="component" value="Unassembled WGS sequence"/>
</dbReference>
<dbReference type="InterPro" id="IPR001647">
    <property type="entry name" value="HTH_TetR"/>
</dbReference>
<dbReference type="Pfam" id="PF00440">
    <property type="entry name" value="TetR_N"/>
    <property type="match status" value="1"/>
</dbReference>
<keyword evidence="1" id="KW-0805">Transcription regulation</keyword>
<evidence type="ECO:0000256" key="4">
    <source>
        <dbReference type="PROSITE-ProRule" id="PRU00335"/>
    </source>
</evidence>
<accession>A0A3N9WP82</accession>
<evidence type="ECO:0000256" key="1">
    <source>
        <dbReference type="ARBA" id="ARBA00023015"/>
    </source>
</evidence>
<keyword evidence="3" id="KW-0804">Transcription</keyword>
<dbReference type="RefSeq" id="WP_124773070.1">
    <property type="nucleotide sequence ID" value="NZ_JBEZFR010000003.1"/>
</dbReference>
<evidence type="ECO:0000313" key="6">
    <source>
        <dbReference type="EMBL" id="RQX02691.1"/>
    </source>
</evidence>
<name>A0A3N9WP82_9ACTN</name>
<dbReference type="PROSITE" id="PS50977">
    <property type="entry name" value="HTH_TETR_2"/>
    <property type="match status" value="1"/>
</dbReference>
<protein>
    <submittedName>
        <fullName evidence="6">TetR family transcriptional regulator</fullName>
    </submittedName>
</protein>
<dbReference type="GO" id="GO:0003677">
    <property type="term" value="F:DNA binding"/>
    <property type="evidence" value="ECO:0007669"/>
    <property type="project" value="UniProtKB-UniRule"/>
</dbReference>
<dbReference type="InterPro" id="IPR036271">
    <property type="entry name" value="Tet_transcr_reg_TetR-rel_C_sf"/>
</dbReference>
<dbReference type="PANTHER" id="PTHR47506">
    <property type="entry name" value="TRANSCRIPTIONAL REGULATORY PROTEIN"/>
    <property type="match status" value="1"/>
</dbReference>
<dbReference type="Gene3D" id="1.10.10.60">
    <property type="entry name" value="Homeodomain-like"/>
    <property type="match status" value="1"/>
</dbReference>
<dbReference type="OrthoDB" id="7252896at2"/>
<sequence>MGRSSRADAARHREEVVAATSRLLRERGAADVSVQDLMAAAGLTHGGFYKHFSSKDELMGIATGTAHHEIQSLLDKLLGEIPDRAEARAELLAQYLAATHRDSPGDGCSITALASDAARGPVEGPLRKAYVAGLESILGQVAEYQDAEGGEARRRAIVDLTSMVGALTLARATSGTPLSDEILDVVREALTAPER</sequence>
<comment type="caution">
    <text evidence="6">The sequence shown here is derived from an EMBL/GenBank/DDBJ whole genome shotgun (WGS) entry which is preliminary data.</text>
</comment>
<reference evidence="6 7" key="1">
    <citation type="submission" date="2018-05" db="EMBL/GenBank/DDBJ databases">
        <title>Micromonospora from Atacama Desert.</title>
        <authorList>
            <person name="Carro L."/>
            <person name="Goodfellow M."/>
            <person name="Klenk H.-P."/>
        </authorList>
    </citation>
    <scope>NUCLEOTIDE SEQUENCE [LARGE SCALE GENOMIC DNA]</scope>
    <source>
        <strain evidence="6 7">LB39</strain>
    </source>
</reference>
<proteinExistence type="predicted"/>
<dbReference type="InterPro" id="IPR009057">
    <property type="entry name" value="Homeodomain-like_sf"/>
</dbReference>
<dbReference type="PANTHER" id="PTHR47506:SF7">
    <property type="entry name" value="TRANSCRIPTIONAL REGULATORY PROTEIN"/>
    <property type="match status" value="1"/>
</dbReference>
<organism evidence="6 7">
    <name type="scientific">Micromonospora inaquosa</name>
    <dbReference type="NCBI Taxonomy" id="2203716"/>
    <lineage>
        <taxon>Bacteria</taxon>
        <taxon>Bacillati</taxon>
        <taxon>Actinomycetota</taxon>
        <taxon>Actinomycetes</taxon>
        <taxon>Micromonosporales</taxon>
        <taxon>Micromonosporaceae</taxon>
        <taxon>Micromonospora</taxon>
    </lineage>
</organism>
<keyword evidence="7" id="KW-1185">Reference proteome</keyword>
<evidence type="ECO:0000256" key="2">
    <source>
        <dbReference type="ARBA" id="ARBA00023125"/>
    </source>
</evidence>
<evidence type="ECO:0000256" key="3">
    <source>
        <dbReference type="ARBA" id="ARBA00023163"/>
    </source>
</evidence>
<dbReference type="AlphaFoldDB" id="A0A3N9WP82"/>
<dbReference type="PRINTS" id="PR00455">
    <property type="entry name" value="HTHTETR"/>
</dbReference>
<feature type="DNA-binding region" description="H-T-H motif" evidence="4">
    <location>
        <begin position="33"/>
        <end position="52"/>
    </location>
</feature>
<evidence type="ECO:0000259" key="5">
    <source>
        <dbReference type="PROSITE" id="PS50977"/>
    </source>
</evidence>
<keyword evidence="2 4" id="KW-0238">DNA-binding</keyword>
<dbReference type="SUPFAM" id="SSF48498">
    <property type="entry name" value="Tetracyclin repressor-like, C-terminal domain"/>
    <property type="match status" value="1"/>
</dbReference>
<gene>
    <name evidence="6" type="ORF">DLJ59_14765</name>
</gene>
<feature type="domain" description="HTH tetR-type" evidence="5">
    <location>
        <begin position="10"/>
        <end position="70"/>
    </location>
</feature>
<dbReference type="Gene3D" id="1.10.357.10">
    <property type="entry name" value="Tetracycline Repressor, domain 2"/>
    <property type="match status" value="1"/>
</dbReference>
<evidence type="ECO:0000313" key="7">
    <source>
        <dbReference type="Proteomes" id="UP000282312"/>
    </source>
</evidence>
<dbReference type="EMBL" id="QGSZ01000203">
    <property type="protein sequence ID" value="RQX02691.1"/>
    <property type="molecule type" value="Genomic_DNA"/>
</dbReference>
<dbReference type="SUPFAM" id="SSF46689">
    <property type="entry name" value="Homeodomain-like"/>
    <property type="match status" value="1"/>
</dbReference>